<sequence length="211" mass="23032">MSFLETPRFPDDISLGSTGGPGYNTTITPFTSGKESRNINWAESRAEYDVAYGVRTQAQLYSLTELFHAVAGRGHGFRYKDWSDWNSSTDQTHGATVSDTDQTIGTGDGVVVDFQLIKTYTKGALSRTRDIRKPVTGTVVVSLDDVTQGSGWSVDTATGFVTFVTPPGVGVVVKAGYEFDVPVRFDIDKLPILFESYELQSASVPLIEIRV</sequence>
<name>A0A558E0Y5_9GAMM</name>
<proteinExistence type="predicted"/>
<dbReference type="EMBL" id="VMNH01000009">
    <property type="protein sequence ID" value="TVO75143.1"/>
    <property type="molecule type" value="Genomic_DNA"/>
</dbReference>
<accession>A0A558E0Y5</accession>
<reference evidence="3 4" key="1">
    <citation type="submission" date="2019-07" db="EMBL/GenBank/DDBJ databases">
        <title>The pathways for chlorine oxyanion respiration interact through the shared metabolite chlorate.</title>
        <authorList>
            <person name="Barnum T.P."/>
            <person name="Cheng Y."/>
            <person name="Hill K.A."/>
            <person name="Lucas L.N."/>
            <person name="Carlson H.K."/>
            <person name="Coates J.D."/>
        </authorList>
    </citation>
    <scope>NUCLEOTIDE SEQUENCE [LARGE SCALE GENOMIC DNA]</scope>
    <source>
        <strain evidence="3 4">BK-1</strain>
    </source>
</reference>
<dbReference type="Proteomes" id="UP000316649">
    <property type="component" value="Unassembled WGS sequence"/>
</dbReference>
<organism evidence="3 4">
    <name type="scientific">Sedimenticola selenatireducens</name>
    <dbReference type="NCBI Taxonomy" id="191960"/>
    <lineage>
        <taxon>Bacteria</taxon>
        <taxon>Pseudomonadati</taxon>
        <taxon>Pseudomonadota</taxon>
        <taxon>Gammaproteobacteria</taxon>
        <taxon>Chromatiales</taxon>
        <taxon>Sedimenticolaceae</taxon>
        <taxon>Sedimenticola</taxon>
    </lineage>
</organism>
<dbReference type="AlphaFoldDB" id="A0A558E0Y5"/>
<evidence type="ECO:0000313" key="4">
    <source>
        <dbReference type="Proteomes" id="UP000316649"/>
    </source>
</evidence>
<gene>
    <name evidence="3" type="ORF">FHP88_09015</name>
</gene>
<dbReference type="Pfam" id="PF09343">
    <property type="entry name" value="DUF2460"/>
    <property type="match status" value="1"/>
</dbReference>
<dbReference type="InterPro" id="IPR011740">
    <property type="entry name" value="DUF2460"/>
</dbReference>
<dbReference type="OrthoDB" id="1685145at2"/>
<dbReference type="RefSeq" id="WP_144358716.1">
    <property type="nucleotide sequence ID" value="NZ_VMNH01000009.1"/>
</dbReference>
<feature type="region of interest" description="Disordered" evidence="1">
    <location>
        <begin position="1"/>
        <end position="26"/>
    </location>
</feature>
<evidence type="ECO:0000256" key="1">
    <source>
        <dbReference type="SAM" id="MobiDB-lite"/>
    </source>
</evidence>
<dbReference type="NCBIfam" id="TIGR02217">
    <property type="entry name" value="chp_TIGR02217"/>
    <property type="match status" value="1"/>
</dbReference>
<protein>
    <submittedName>
        <fullName evidence="3">TIGR02217 family protein</fullName>
    </submittedName>
</protein>
<evidence type="ECO:0000313" key="3">
    <source>
        <dbReference type="EMBL" id="TVO75143.1"/>
    </source>
</evidence>
<evidence type="ECO:0000259" key="2">
    <source>
        <dbReference type="Pfam" id="PF09343"/>
    </source>
</evidence>
<feature type="domain" description="DUF2460" evidence="2">
    <location>
        <begin position="8"/>
        <end position="210"/>
    </location>
</feature>
<comment type="caution">
    <text evidence="3">The sequence shown here is derived from an EMBL/GenBank/DDBJ whole genome shotgun (WGS) entry which is preliminary data.</text>
</comment>
<keyword evidence="4" id="KW-1185">Reference proteome</keyword>